<feature type="region of interest" description="Disordered" evidence="1">
    <location>
        <begin position="1"/>
        <end position="74"/>
    </location>
</feature>
<evidence type="ECO:0000313" key="2">
    <source>
        <dbReference type="EMBL" id="KAJ4942672.1"/>
    </source>
</evidence>
<dbReference type="Proteomes" id="UP001141806">
    <property type="component" value="Unassembled WGS sequence"/>
</dbReference>
<accession>A0A9Q0JT04</accession>
<evidence type="ECO:0000256" key="1">
    <source>
        <dbReference type="SAM" id="MobiDB-lite"/>
    </source>
</evidence>
<comment type="caution">
    <text evidence="2">The sequence shown here is derived from an EMBL/GenBank/DDBJ whole genome shotgun (WGS) entry which is preliminary data.</text>
</comment>
<gene>
    <name evidence="2" type="ORF">NE237_000169</name>
</gene>
<sequence length="97" mass="10425">MVWAPPSSSSSSSSITAPESCGTRWRSGGRDESSSWSLPSIDELMSSSSSARLYPRRCSCPPPPPSSSSSSSVVGVERNSYRECRFVTNMRVSVSKV</sequence>
<dbReference type="AlphaFoldDB" id="A0A9Q0JT04"/>
<proteinExistence type="predicted"/>
<organism evidence="2 3">
    <name type="scientific">Protea cynaroides</name>
    <dbReference type="NCBI Taxonomy" id="273540"/>
    <lineage>
        <taxon>Eukaryota</taxon>
        <taxon>Viridiplantae</taxon>
        <taxon>Streptophyta</taxon>
        <taxon>Embryophyta</taxon>
        <taxon>Tracheophyta</taxon>
        <taxon>Spermatophyta</taxon>
        <taxon>Magnoliopsida</taxon>
        <taxon>Proteales</taxon>
        <taxon>Proteaceae</taxon>
        <taxon>Protea</taxon>
    </lineage>
</organism>
<evidence type="ECO:0000313" key="3">
    <source>
        <dbReference type="Proteomes" id="UP001141806"/>
    </source>
</evidence>
<keyword evidence="3" id="KW-1185">Reference proteome</keyword>
<protein>
    <submittedName>
        <fullName evidence="2">Uncharacterized protein</fullName>
    </submittedName>
</protein>
<reference evidence="2" key="1">
    <citation type="journal article" date="2023" name="Plant J.">
        <title>The genome of the king protea, Protea cynaroides.</title>
        <authorList>
            <person name="Chang J."/>
            <person name="Duong T.A."/>
            <person name="Schoeman C."/>
            <person name="Ma X."/>
            <person name="Roodt D."/>
            <person name="Barker N."/>
            <person name="Li Z."/>
            <person name="Van de Peer Y."/>
            <person name="Mizrachi E."/>
        </authorList>
    </citation>
    <scope>NUCLEOTIDE SEQUENCE</scope>
    <source>
        <tissue evidence="2">Young leaves</tissue>
    </source>
</reference>
<dbReference type="EMBL" id="JAMYWD010001503">
    <property type="protein sequence ID" value="KAJ4942672.1"/>
    <property type="molecule type" value="Genomic_DNA"/>
</dbReference>
<name>A0A9Q0JT04_9MAGN</name>